<evidence type="ECO:0000313" key="4">
    <source>
        <dbReference type="EMBL" id="BDS07073.1"/>
    </source>
</evidence>
<name>A0AAT9FM82_9BACT</name>
<evidence type="ECO:0000256" key="1">
    <source>
        <dbReference type="ARBA" id="ARBA00022801"/>
    </source>
</evidence>
<dbReference type="SUPFAM" id="SSF52266">
    <property type="entry name" value="SGNH hydrolase"/>
    <property type="match status" value="1"/>
</dbReference>
<dbReference type="Pfam" id="PF03629">
    <property type="entry name" value="SASA"/>
    <property type="match status" value="1"/>
</dbReference>
<keyword evidence="1" id="KW-0378">Hydrolase</keyword>
<accession>A0AAT9FM82</accession>
<reference evidence="4" key="1">
    <citation type="submission" date="2024-07" db="EMBL/GenBank/DDBJ databases">
        <title>Complete genome sequence of Verrucomicrobiaceae bacterium NT6N.</title>
        <authorList>
            <person name="Huang C."/>
            <person name="Takami H."/>
            <person name="Hamasaki K."/>
        </authorList>
    </citation>
    <scope>NUCLEOTIDE SEQUENCE</scope>
    <source>
        <strain evidence="4">NT6N</strain>
    </source>
</reference>
<organism evidence="4">
    <name type="scientific">Oceaniferula spumae</name>
    <dbReference type="NCBI Taxonomy" id="2979115"/>
    <lineage>
        <taxon>Bacteria</taxon>
        <taxon>Pseudomonadati</taxon>
        <taxon>Verrucomicrobiota</taxon>
        <taxon>Verrucomicrobiia</taxon>
        <taxon>Verrucomicrobiales</taxon>
        <taxon>Verrucomicrobiaceae</taxon>
        <taxon>Oceaniferula</taxon>
    </lineage>
</organism>
<proteinExistence type="predicted"/>
<dbReference type="AlphaFoldDB" id="A0AAT9FM82"/>
<dbReference type="Gene3D" id="3.40.50.1110">
    <property type="entry name" value="SGNH hydrolase"/>
    <property type="match status" value="1"/>
</dbReference>
<dbReference type="KEGG" id="osu:NT6N_21130"/>
<dbReference type="InterPro" id="IPR052940">
    <property type="entry name" value="Carb_Esterase_6"/>
</dbReference>
<protein>
    <recommendedName>
        <fullName evidence="3">Sialate O-acetylesterase domain-containing protein</fullName>
    </recommendedName>
</protein>
<dbReference type="EMBL" id="AP026866">
    <property type="protein sequence ID" value="BDS07073.1"/>
    <property type="molecule type" value="Genomic_DNA"/>
</dbReference>
<dbReference type="InterPro" id="IPR036514">
    <property type="entry name" value="SGNH_hydro_sf"/>
</dbReference>
<keyword evidence="2" id="KW-0732">Signal</keyword>
<feature type="chain" id="PRO_5043479301" description="Sialate O-acetylesterase domain-containing protein" evidence="2">
    <location>
        <begin position="26"/>
        <end position="284"/>
    </location>
</feature>
<feature type="domain" description="Sialate O-acetylesterase" evidence="3">
    <location>
        <begin position="29"/>
        <end position="272"/>
    </location>
</feature>
<dbReference type="GO" id="GO:0016788">
    <property type="term" value="F:hydrolase activity, acting on ester bonds"/>
    <property type="evidence" value="ECO:0007669"/>
    <property type="project" value="UniProtKB-ARBA"/>
</dbReference>
<gene>
    <name evidence="4" type="ORF">NT6N_21130</name>
</gene>
<evidence type="ECO:0000256" key="2">
    <source>
        <dbReference type="SAM" id="SignalP"/>
    </source>
</evidence>
<dbReference type="PANTHER" id="PTHR31988">
    <property type="entry name" value="ESTERASE, PUTATIVE (DUF303)-RELATED"/>
    <property type="match status" value="1"/>
</dbReference>
<dbReference type="InterPro" id="IPR005181">
    <property type="entry name" value="SASA"/>
</dbReference>
<feature type="signal peptide" evidence="2">
    <location>
        <begin position="1"/>
        <end position="25"/>
    </location>
</feature>
<dbReference type="PANTHER" id="PTHR31988:SF19">
    <property type="entry name" value="9-O-ACETYL-N-ACETYLNEURAMINIC ACID DEACETYLASE-RELATED"/>
    <property type="match status" value="1"/>
</dbReference>
<evidence type="ECO:0000259" key="3">
    <source>
        <dbReference type="Pfam" id="PF03629"/>
    </source>
</evidence>
<sequence>MKMIAKYWLFSMVASVALNPSLCSGAEYEIYLLAGQSNMDGRGKTTNLTQDQRQPSDSILIFYQNPPHTSAGWKPLTPGFSIPPRFKGKLPSPTFGPEIGFAAAMTEQRPNHVMAFIKCSKGGTNLRADWKPGVAGKPDTQGPCYRNLIATIKLATDQLTKDGHQYKLSGLLWHQGESDSKASAKVHQRRLAELIARIREDTGVKNLPWVVGEVFDNGKRDNVRAALRAVSDDDPACGLISSEGTTTWDEGTHFDAKSQLLLGQRYAQAMIKLIPEAEASPVQK</sequence>